<dbReference type="InterPro" id="IPR047657">
    <property type="entry name" value="PmbA"/>
</dbReference>
<dbReference type="GO" id="GO:0008237">
    <property type="term" value="F:metallopeptidase activity"/>
    <property type="evidence" value="ECO:0007669"/>
    <property type="project" value="InterPro"/>
</dbReference>
<sequence>MREEFQSIAEWILKRALELGADEAEVSLTVSTSRLVKSEGVYPKALSRASIDVWIRVAKGKRVAIATASTLERDALASTVEKAVQLARVSEEDPHWNGLPDPEKPTHSWVGFDEGIVSLEAGWLLDQVRSLISEVPKRYRDVKVTASGGTLAYGYSYVANTRGLSAEQRGTYMSMSLSTKATHSGNEGTGFAFLESRSLVLDFDNLIDRACKMALDSAMGEKLGSTISGNVAFKPLPLGELLEYLLVPAFNAMNVLEGLSPLRDKTGQKVFGKLTLVDDGSLPGGLETALFDAEGVPRRKTVLVEDGVVKGFLHNTYTARRMGVKSTGNAAKARGSYAVSRSNMIIQGGELSEEELIENAQVVVDGTLLSVHTVNYVTGNFSVVATNPYLVKNGELKPLKPVSVAGNIYQSAETLEFSRKIINTYTGFYLPLTLAGKITVTG</sequence>
<dbReference type="InterPro" id="IPR045569">
    <property type="entry name" value="Metalloprtase-TldD/E_C"/>
</dbReference>
<evidence type="ECO:0000259" key="1">
    <source>
        <dbReference type="Pfam" id="PF01523"/>
    </source>
</evidence>
<feature type="domain" description="Metalloprotease TldD/E N-terminal" evidence="1">
    <location>
        <begin position="24"/>
        <end position="87"/>
    </location>
</feature>
<dbReference type="AlphaFoldDB" id="A0A3G1A9G8"/>
<dbReference type="Pfam" id="PF19289">
    <property type="entry name" value="PmbA_TldD_3rd"/>
    <property type="match status" value="1"/>
</dbReference>
<dbReference type="InterPro" id="IPR036059">
    <property type="entry name" value="TldD/PmbA_sf"/>
</dbReference>
<organism evidence="4 5">
    <name type="scientific">Thermofilum adornatum 1505</name>
    <dbReference type="NCBI Taxonomy" id="697581"/>
    <lineage>
        <taxon>Archaea</taxon>
        <taxon>Thermoproteota</taxon>
        <taxon>Thermoprotei</taxon>
        <taxon>Thermofilales</taxon>
        <taxon>Thermofilaceae</taxon>
        <taxon>Thermofilum</taxon>
    </lineage>
</organism>
<accession>A0A3G1A9G8</accession>
<dbReference type="GO" id="GO:0006508">
    <property type="term" value="P:proteolysis"/>
    <property type="evidence" value="ECO:0007669"/>
    <property type="project" value="InterPro"/>
</dbReference>
<dbReference type="GO" id="GO:0005829">
    <property type="term" value="C:cytosol"/>
    <property type="evidence" value="ECO:0007669"/>
    <property type="project" value="TreeGrafter"/>
</dbReference>
<dbReference type="KEGG" id="tcb:TCARB_1301"/>
<gene>
    <name evidence="4" type="ORF">TCARB_1301</name>
</gene>
<feature type="domain" description="Metalloprotease TldD/E central" evidence="3">
    <location>
        <begin position="143"/>
        <end position="217"/>
    </location>
</feature>
<name>A0A3G1A9G8_9CREN</name>
<protein>
    <submittedName>
        <fullName evidence="4">TldE protein, part of TldE/TldD proteolytic complex</fullName>
    </submittedName>
</protein>
<dbReference type="Pfam" id="PF19290">
    <property type="entry name" value="PmbA_TldD_2nd"/>
    <property type="match status" value="1"/>
</dbReference>
<feature type="domain" description="Metalloprotease TldD/E C-terminal" evidence="2">
    <location>
        <begin position="230"/>
        <end position="442"/>
    </location>
</feature>
<evidence type="ECO:0000313" key="4">
    <source>
        <dbReference type="EMBL" id="AJB42347.1"/>
    </source>
</evidence>
<dbReference type="EMBL" id="CP007493">
    <property type="protein sequence ID" value="AJB42347.1"/>
    <property type="molecule type" value="Genomic_DNA"/>
</dbReference>
<evidence type="ECO:0000313" key="5">
    <source>
        <dbReference type="Proteomes" id="UP000266720"/>
    </source>
</evidence>
<dbReference type="PANTHER" id="PTHR43421:SF1">
    <property type="entry name" value="METALLOPROTEASE PMBA"/>
    <property type="match status" value="1"/>
</dbReference>
<dbReference type="InterPro" id="IPR045570">
    <property type="entry name" value="Metalloprtase-TldD/E_cen_dom"/>
</dbReference>
<dbReference type="InterPro" id="IPR035068">
    <property type="entry name" value="TldD/PmbA_N"/>
</dbReference>
<dbReference type="RefSeq" id="WP_052887025.1">
    <property type="nucleotide sequence ID" value="NZ_CP007493.1"/>
</dbReference>
<dbReference type="Pfam" id="PF01523">
    <property type="entry name" value="PmbA_TldD_1st"/>
    <property type="match status" value="1"/>
</dbReference>
<dbReference type="STRING" id="697581.TCARB_1301"/>
<dbReference type="SUPFAM" id="SSF111283">
    <property type="entry name" value="Putative modulator of DNA gyrase, PmbA/TldD"/>
    <property type="match status" value="1"/>
</dbReference>
<dbReference type="GeneID" id="25406712"/>
<dbReference type="PANTHER" id="PTHR43421">
    <property type="entry name" value="METALLOPROTEASE PMBA"/>
    <property type="match status" value="1"/>
</dbReference>
<dbReference type="Gene3D" id="3.30.2290.10">
    <property type="entry name" value="PmbA/TldD superfamily"/>
    <property type="match status" value="1"/>
</dbReference>
<dbReference type="Proteomes" id="UP000266720">
    <property type="component" value="Chromosome"/>
</dbReference>
<evidence type="ECO:0000259" key="3">
    <source>
        <dbReference type="Pfam" id="PF19290"/>
    </source>
</evidence>
<proteinExistence type="predicted"/>
<dbReference type="InterPro" id="IPR002510">
    <property type="entry name" value="Metalloprtase-TldD/E_N"/>
</dbReference>
<reference evidence="5" key="1">
    <citation type="book" date="2010" name="EXTREMOPHILES" publisher="0:0-0">
        <title>Complete genome sequences of ten hyperthermophilic archaea reveal their metabolic capabilities and possible ecological roles.</title>
        <editorList>
            <person name="?"/>
        </editorList>
        <authorList>
            <person name="Ravin N.V."/>
            <person name="Mardanov A.V."/>
            <person name="Bonch-Osmolovskaya E.A."/>
            <person name="Skryabin K.G."/>
        </authorList>
    </citation>
    <scope>NUCLEOTIDE SEQUENCE [LARGE SCALE GENOMIC DNA]</scope>
    <source>
        <strain evidence="5">1505</strain>
    </source>
</reference>
<evidence type="ECO:0000259" key="2">
    <source>
        <dbReference type="Pfam" id="PF19289"/>
    </source>
</evidence>